<evidence type="ECO:0000313" key="3">
    <source>
        <dbReference type="Proteomes" id="UP001596380"/>
    </source>
</evidence>
<accession>A0ABW2CCM1</accession>
<evidence type="ECO:0000313" key="2">
    <source>
        <dbReference type="EMBL" id="MFC6879254.1"/>
    </source>
</evidence>
<gene>
    <name evidence="2" type="ORF">ACFQKB_05695</name>
</gene>
<name>A0ABW2CCM1_9ACTN</name>
<reference evidence="3" key="1">
    <citation type="journal article" date="2019" name="Int. J. Syst. Evol. Microbiol.">
        <title>The Global Catalogue of Microorganisms (GCM) 10K type strain sequencing project: providing services to taxonomists for standard genome sequencing and annotation.</title>
        <authorList>
            <consortium name="The Broad Institute Genomics Platform"/>
            <consortium name="The Broad Institute Genome Sequencing Center for Infectious Disease"/>
            <person name="Wu L."/>
            <person name="Ma J."/>
        </authorList>
    </citation>
    <scope>NUCLEOTIDE SEQUENCE [LARGE SCALE GENOMIC DNA]</scope>
    <source>
        <strain evidence="3">JCM 3369</strain>
    </source>
</reference>
<protein>
    <submittedName>
        <fullName evidence="2">Uncharacterized protein</fullName>
    </submittedName>
</protein>
<dbReference type="EMBL" id="JBHSXS010000002">
    <property type="protein sequence ID" value="MFC6879254.1"/>
    <property type="molecule type" value="Genomic_DNA"/>
</dbReference>
<feature type="compositionally biased region" description="Basic and acidic residues" evidence="1">
    <location>
        <begin position="9"/>
        <end position="20"/>
    </location>
</feature>
<organism evidence="2 3">
    <name type="scientific">Actinomadura yumaensis</name>
    <dbReference type="NCBI Taxonomy" id="111807"/>
    <lineage>
        <taxon>Bacteria</taxon>
        <taxon>Bacillati</taxon>
        <taxon>Actinomycetota</taxon>
        <taxon>Actinomycetes</taxon>
        <taxon>Streptosporangiales</taxon>
        <taxon>Thermomonosporaceae</taxon>
        <taxon>Actinomadura</taxon>
    </lineage>
</organism>
<dbReference type="RefSeq" id="WP_160823916.1">
    <property type="nucleotide sequence ID" value="NZ_JBHSXE010000001.1"/>
</dbReference>
<sequence length="45" mass="4882">MPATTGRGAADRPAPDHIVEQRGLGVMPATIRQRLKIAKPGWCQE</sequence>
<proteinExistence type="predicted"/>
<feature type="region of interest" description="Disordered" evidence="1">
    <location>
        <begin position="1"/>
        <end position="20"/>
    </location>
</feature>
<dbReference type="Proteomes" id="UP001596380">
    <property type="component" value="Unassembled WGS sequence"/>
</dbReference>
<comment type="caution">
    <text evidence="2">The sequence shown here is derived from an EMBL/GenBank/DDBJ whole genome shotgun (WGS) entry which is preliminary data.</text>
</comment>
<evidence type="ECO:0000256" key="1">
    <source>
        <dbReference type="SAM" id="MobiDB-lite"/>
    </source>
</evidence>
<keyword evidence="3" id="KW-1185">Reference proteome</keyword>